<name>A0A6G9CLH3_RHOER</name>
<sequence length="56" mass="6506">MFVSECELLVLARFKLGAALSVQVKHRICCKRDKFDHPEKPKRSRIDLFSPEYVAV</sequence>
<accession>A0A6G9CLH3</accession>
<dbReference type="Proteomes" id="UP000502345">
    <property type="component" value="Chromosome"/>
</dbReference>
<evidence type="ECO:0000313" key="2">
    <source>
        <dbReference type="Proteomes" id="UP000502345"/>
    </source>
</evidence>
<organism evidence="1 2">
    <name type="scientific">Rhodococcus erythropolis</name>
    <name type="common">Arthrobacter picolinophilus</name>
    <dbReference type="NCBI Taxonomy" id="1833"/>
    <lineage>
        <taxon>Bacteria</taxon>
        <taxon>Bacillati</taxon>
        <taxon>Actinomycetota</taxon>
        <taxon>Actinomycetes</taxon>
        <taxon>Mycobacteriales</taxon>
        <taxon>Nocardiaceae</taxon>
        <taxon>Rhodococcus</taxon>
        <taxon>Rhodococcus erythropolis group</taxon>
    </lineage>
</organism>
<dbReference type="AlphaFoldDB" id="A0A6G9CLH3"/>
<evidence type="ECO:0000313" key="1">
    <source>
        <dbReference type="EMBL" id="QIP37875.1"/>
    </source>
</evidence>
<dbReference type="EMBL" id="CP050124">
    <property type="protein sequence ID" value="QIP37875.1"/>
    <property type="molecule type" value="Genomic_DNA"/>
</dbReference>
<reference evidence="1 2" key="1">
    <citation type="submission" date="2020-03" db="EMBL/GenBank/DDBJ databases">
        <title>Screen low temperature-resistant strains for efficient degradation of petroleum hydrocarbons under the low temperature.</title>
        <authorList>
            <person name="Wang Y."/>
            <person name="Chen J."/>
        </authorList>
    </citation>
    <scope>NUCLEOTIDE SEQUENCE [LARGE SCALE GENOMIC DNA]</scope>
    <source>
        <strain evidence="1 2">KB1</strain>
    </source>
</reference>
<gene>
    <name evidence="1" type="ORF">G9444_0631</name>
</gene>
<protein>
    <submittedName>
        <fullName evidence="1">Uncharacterized protein</fullName>
    </submittedName>
</protein>
<proteinExistence type="predicted"/>